<keyword evidence="4 7" id="KW-0863">Zinc-finger</keyword>
<dbReference type="GO" id="GO:0000978">
    <property type="term" value="F:RNA polymerase II cis-regulatory region sequence-specific DNA binding"/>
    <property type="evidence" value="ECO:0007669"/>
    <property type="project" value="TreeGrafter"/>
</dbReference>
<feature type="domain" description="C2H2-type" evidence="9">
    <location>
        <begin position="476"/>
        <end position="503"/>
    </location>
</feature>
<comment type="caution">
    <text evidence="10">The sequence shown here is derived from an EMBL/GenBank/DDBJ whole genome shotgun (WGS) entry which is preliminary data.</text>
</comment>
<feature type="region of interest" description="Disordered" evidence="8">
    <location>
        <begin position="272"/>
        <end position="309"/>
    </location>
</feature>
<keyword evidence="3" id="KW-0677">Repeat</keyword>
<dbReference type="FunFam" id="3.30.160.60:FF:000148">
    <property type="entry name" value="zinc finger protein Gfi-1"/>
    <property type="match status" value="1"/>
</dbReference>
<evidence type="ECO:0000313" key="10">
    <source>
        <dbReference type="EMBL" id="OQV26059.1"/>
    </source>
</evidence>
<dbReference type="OrthoDB" id="6155966at2759"/>
<dbReference type="GO" id="GO:0005634">
    <property type="term" value="C:nucleus"/>
    <property type="evidence" value="ECO:0007669"/>
    <property type="project" value="UniProtKB-SubCell"/>
</dbReference>
<dbReference type="FunFam" id="3.30.160.60:FF:000345">
    <property type="entry name" value="Zinc finger protein Gfi-1"/>
    <property type="match status" value="1"/>
</dbReference>
<keyword evidence="5" id="KW-0862">Zinc</keyword>
<evidence type="ECO:0000313" key="11">
    <source>
        <dbReference type="Proteomes" id="UP000192578"/>
    </source>
</evidence>
<proteinExistence type="predicted"/>
<dbReference type="EMBL" id="MTYJ01000001">
    <property type="protein sequence ID" value="OQV26059.1"/>
    <property type="molecule type" value="Genomic_DNA"/>
</dbReference>
<keyword evidence="2" id="KW-0479">Metal-binding</keyword>
<evidence type="ECO:0000256" key="3">
    <source>
        <dbReference type="ARBA" id="ARBA00022737"/>
    </source>
</evidence>
<dbReference type="FunFam" id="3.30.160.60:FF:000245">
    <property type="entry name" value="zinc finger protein Gfi-1"/>
    <property type="match status" value="1"/>
</dbReference>
<feature type="region of interest" description="Disordered" evidence="8">
    <location>
        <begin position="204"/>
        <end position="235"/>
    </location>
</feature>
<organism evidence="10 11">
    <name type="scientific">Hypsibius exemplaris</name>
    <name type="common">Freshwater tardigrade</name>
    <dbReference type="NCBI Taxonomy" id="2072580"/>
    <lineage>
        <taxon>Eukaryota</taxon>
        <taxon>Metazoa</taxon>
        <taxon>Ecdysozoa</taxon>
        <taxon>Tardigrada</taxon>
        <taxon>Eutardigrada</taxon>
        <taxon>Parachela</taxon>
        <taxon>Hypsibioidea</taxon>
        <taxon>Hypsibiidae</taxon>
        <taxon>Hypsibius</taxon>
    </lineage>
</organism>
<feature type="domain" description="C2H2-type" evidence="9">
    <location>
        <begin position="389"/>
        <end position="417"/>
    </location>
</feature>
<comment type="subcellular location">
    <subcellularLocation>
        <location evidence="1">Nucleus</location>
    </subcellularLocation>
</comment>
<protein>
    <submittedName>
        <fullName evidence="10">Zinc finger protein Gfi-1</fullName>
    </submittedName>
</protein>
<evidence type="ECO:0000256" key="5">
    <source>
        <dbReference type="ARBA" id="ARBA00022833"/>
    </source>
</evidence>
<evidence type="ECO:0000256" key="8">
    <source>
        <dbReference type="SAM" id="MobiDB-lite"/>
    </source>
</evidence>
<dbReference type="PROSITE" id="PS50157">
    <property type="entry name" value="ZINC_FINGER_C2H2_2"/>
    <property type="match status" value="6"/>
</dbReference>
<gene>
    <name evidence="10" type="ORF">BV898_00188</name>
</gene>
<dbReference type="InterPro" id="IPR013087">
    <property type="entry name" value="Znf_C2H2_type"/>
</dbReference>
<feature type="domain" description="C2H2-type" evidence="9">
    <location>
        <begin position="446"/>
        <end position="475"/>
    </location>
</feature>
<keyword evidence="11" id="KW-1185">Reference proteome</keyword>
<sequence length="538" mass="58519">MNSRGVTIKNHFFLDSNDDGGVCLSAGAGTTAAGGGNLGKSAFQMVMPRPDFLAESFKSSAIFAPNPAFPPPPLPAAAATLMQHMWPSAGAARFPAFLAPAIWPFMLQHHNPQAFAALQQAWAAEQRGIIGGAAAMGHGGALKERYLEDSRMQKTAGGAVATILSLGSMSDNSNNKEMVVGGAEKPAKGLPCVKKAKFNFADLPRNFEDDGSSRDSAVNEKSCEDSPKASFQRTPISSHNHTIFNLSPPLAAGWGPHFARLIDWQNQYHQHQIASGGKPSPLDYASSLTTSPHHPHHHHPPHLSTSSLHNTANNSEVHLARSLLTSPDGSFRSEASCDDESGGGIGEGGGGLLSKEYPFSCQKCTKLFSTVHGLEVHVRRAHTGNQRPYACQACHKTFGHAVSLSQHNKAVHCQERQFQCHQCGKCFKRSSTLSTHHLIHTNTRPYACPWPNCGKSFHQKSDMKKHTYIHTGEKPHKCTVCAKAFSQSSNLITHFRKHTGHKPFGCRYCGRAFQRKVDLRRHLETQHPTAPKINLDEP</sequence>
<dbReference type="GO" id="GO:0008270">
    <property type="term" value="F:zinc ion binding"/>
    <property type="evidence" value="ECO:0007669"/>
    <property type="project" value="UniProtKB-KW"/>
</dbReference>
<dbReference type="PANTHER" id="PTHR24393:SF138">
    <property type="entry name" value="IP01201P-RELATED"/>
    <property type="match status" value="1"/>
</dbReference>
<dbReference type="InterPro" id="IPR036236">
    <property type="entry name" value="Znf_C2H2_sf"/>
</dbReference>
<evidence type="ECO:0000256" key="7">
    <source>
        <dbReference type="PROSITE-ProRule" id="PRU00042"/>
    </source>
</evidence>
<evidence type="ECO:0000256" key="4">
    <source>
        <dbReference type="ARBA" id="ARBA00022771"/>
    </source>
</evidence>
<feature type="compositionally biased region" description="Basic and acidic residues" evidence="8">
    <location>
        <begin position="205"/>
        <end position="227"/>
    </location>
</feature>
<evidence type="ECO:0000256" key="6">
    <source>
        <dbReference type="ARBA" id="ARBA00023242"/>
    </source>
</evidence>
<dbReference type="Pfam" id="PF00096">
    <property type="entry name" value="zf-C2H2"/>
    <property type="match status" value="4"/>
</dbReference>
<dbReference type="SMART" id="SM00355">
    <property type="entry name" value="ZnF_C2H2"/>
    <property type="match status" value="6"/>
</dbReference>
<dbReference type="AlphaFoldDB" id="A0A1W0XEZ7"/>
<name>A0A1W0XEZ7_HYPEX</name>
<feature type="domain" description="C2H2-type" evidence="9">
    <location>
        <begin position="359"/>
        <end position="387"/>
    </location>
</feature>
<dbReference type="Proteomes" id="UP000192578">
    <property type="component" value="Unassembled WGS sequence"/>
</dbReference>
<dbReference type="PROSITE" id="PS00028">
    <property type="entry name" value="ZINC_FINGER_C2H2_1"/>
    <property type="match status" value="6"/>
</dbReference>
<feature type="domain" description="C2H2-type" evidence="9">
    <location>
        <begin position="504"/>
        <end position="527"/>
    </location>
</feature>
<keyword evidence="6" id="KW-0539">Nucleus</keyword>
<evidence type="ECO:0000256" key="1">
    <source>
        <dbReference type="ARBA" id="ARBA00004123"/>
    </source>
</evidence>
<dbReference type="Gene3D" id="3.30.160.60">
    <property type="entry name" value="Classic Zinc Finger"/>
    <property type="match status" value="6"/>
</dbReference>
<dbReference type="GO" id="GO:0001228">
    <property type="term" value="F:DNA-binding transcription activator activity, RNA polymerase II-specific"/>
    <property type="evidence" value="ECO:0007669"/>
    <property type="project" value="TreeGrafter"/>
</dbReference>
<reference evidence="11" key="1">
    <citation type="submission" date="2017-01" db="EMBL/GenBank/DDBJ databases">
        <title>Comparative genomics of anhydrobiosis in the tardigrade Hypsibius dujardini.</title>
        <authorList>
            <person name="Yoshida Y."/>
            <person name="Koutsovoulos G."/>
            <person name="Laetsch D."/>
            <person name="Stevens L."/>
            <person name="Kumar S."/>
            <person name="Horikawa D."/>
            <person name="Ishino K."/>
            <person name="Komine S."/>
            <person name="Tomita M."/>
            <person name="Blaxter M."/>
            <person name="Arakawa K."/>
        </authorList>
    </citation>
    <scope>NUCLEOTIDE SEQUENCE [LARGE SCALE GENOMIC DNA]</scope>
    <source>
        <strain evidence="11">Z151</strain>
    </source>
</reference>
<feature type="domain" description="C2H2-type" evidence="9">
    <location>
        <begin position="418"/>
        <end position="445"/>
    </location>
</feature>
<evidence type="ECO:0000256" key="2">
    <source>
        <dbReference type="ARBA" id="ARBA00022723"/>
    </source>
</evidence>
<dbReference type="SUPFAM" id="SSF57667">
    <property type="entry name" value="beta-beta-alpha zinc fingers"/>
    <property type="match status" value="4"/>
</dbReference>
<evidence type="ECO:0000259" key="9">
    <source>
        <dbReference type="PROSITE" id="PS50157"/>
    </source>
</evidence>
<dbReference type="FunFam" id="3.30.160.60:FF:000432">
    <property type="entry name" value="zinc finger protein Gfi-1b isoform X1"/>
    <property type="match status" value="1"/>
</dbReference>
<accession>A0A1W0XEZ7</accession>
<dbReference type="PANTHER" id="PTHR24393">
    <property type="entry name" value="ZINC FINGER PROTEIN"/>
    <property type="match status" value="1"/>
</dbReference>